<name>A0A2M8Q8A3_9CHLR</name>
<sequence>MLRPPKFRAVLWAFSLLGWLLFGVGCAQQPTPTPTPTATPLPPIELVRTQGGSVIASARIQPAQRAE</sequence>
<dbReference type="EMBL" id="PGTN01000535">
    <property type="protein sequence ID" value="PJF46026.1"/>
    <property type="molecule type" value="Genomic_DNA"/>
</dbReference>
<dbReference type="AlphaFoldDB" id="A0A2M8Q8A3"/>
<accession>A0A2M8Q8A3</accession>
<reference evidence="1 2" key="1">
    <citation type="submission" date="2017-11" db="EMBL/GenBank/DDBJ databases">
        <title>Evolution of Phototrophy in the Chloroflexi Phylum Driven by Horizontal Gene Transfer.</title>
        <authorList>
            <person name="Ward L.M."/>
            <person name="Hemp J."/>
            <person name="Shih P.M."/>
            <person name="Mcglynn S.E."/>
            <person name="Fischer W."/>
        </authorList>
    </citation>
    <scope>NUCLEOTIDE SEQUENCE [LARGE SCALE GENOMIC DNA]</scope>
    <source>
        <strain evidence="1">JP3_7</strain>
    </source>
</reference>
<dbReference type="Proteomes" id="UP000230790">
    <property type="component" value="Unassembled WGS sequence"/>
</dbReference>
<comment type="caution">
    <text evidence="1">The sequence shown here is derived from an EMBL/GenBank/DDBJ whole genome shotgun (WGS) entry which is preliminary data.</text>
</comment>
<dbReference type="PROSITE" id="PS51257">
    <property type="entry name" value="PROKAR_LIPOPROTEIN"/>
    <property type="match status" value="1"/>
</dbReference>
<organism evidence="1 2">
    <name type="scientific">Candidatus Thermofonsia Clade 3 bacterium</name>
    <dbReference type="NCBI Taxonomy" id="2364212"/>
    <lineage>
        <taxon>Bacteria</taxon>
        <taxon>Bacillati</taxon>
        <taxon>Chloroflexota</taxon>
        <taxon>Candidatus Thermofontia</taxon>
        <taxon>Candidatus Thermofonsia Clade 3</taxon>
    </lineage>
</organism>
<evidence type="ECO:0000313" key="1">
    <source>
        <dbReference type="EMBL" id="PJF46026.1"/>
    </source>
</evidence>
<feature type="non-terminal residue" evidence="1">
    <location>
        <position position="67"/>
    </location>
</feature>
<evidence type="ECO:0000313" key="2">
    <source>
        <dbReference type="Proteomes" id="UP000230790"/>
    </source>
</evidence>
<gene>
    <name evidence="1" type="ORF">CUN48_15895</name>
</gene>
<proteinExistence type="predicted"/>
<evidence type="ECO:0008006" key="3">
    <source>
        <dbReference type="Google" id="ProtNLM"/>
    </source>
</evidence>
<protein>
    <recommendedName>
        <fullName evidence="3">Efflux RND transporter periplasmic adaptor subunit</fullName>
    </recommendedName>
</protein>